<protein>
    <submittedName>
        <fullName evidence="1">Uncharacterized protein</fullName>
    </submittedName>
</protein>
<proteinExistence type="predicted"/>
<evidence type="ECO:0000313" key="2">
    <source>
        <dbReference type="Proteomes" id="UP000315295"/>
    </source>
</evidence>
<reference evidence="1 2" key="1">
    <citation type="journal article" date="2019" name="G3 (Bethesda)">
        <title>Sequencing of a Wild Apple (Malus baccata) Genome Unravels the Differences Between Cultivated and Wild Apple Species Regarding Disease Resistance and Cold Tolerance.</title>
        <authorList>
            <person name="Chen X."/>
        </authorList>
    </citation>
    <scope>NUCLEOTIDE SEQUENCE [LARGE SCALE GENOMIC DNA]</scope>
    <source>
        <strain evidence="2">cv. Shandingzi</strain>
        <tissue evidence="1">Leaves</tissue>
    </source>
</reference>
<dbReference type="AlphaFoldDB" id="A0A540NDT4"/>
<accession>A0A540NDT4</accession>
<name>A0A540NDT4_MALBA</name>
<evidence type="ECO:0000313" key="1">
    <source>
        <dbReference type="EMBL" id="TQE09204.1"/>
    </source>
</evidence>
<comment type="caution">
    <text evidence="1">The sequence shown here is derived from an EMBL/GenBank/DDBJ whole genome shotgun (WGS) entry which is preliminary data.</text>
</comment>
<dbReference type="Proteomes" id="UP000315295">
    <property type="component" value="Unassembled WGS sequence"/>
</dbReference>
<sequence length="91" mass="10144">MVRYRTRELGFERSNEGCIRAKASSYVNATLVIDRLKVLHDVLYLLEDLANGVIPFDTGMEVDGSLGLLFFKIPIKQGEEATPNPSSLFPV</sequence>
<organism evidence="1 2">
    <name type="scientific">Malus baccata</name>
    <name type="common">Siberian crab apple</name>
    <name type="synonym">Pyrus baccata</name>
    <dbReference type="NCBI Taxonomy" id="106549"/>
    <lineage>
        <taxon>Eukaryota</taxon>
        <taxon>Viridiplantae</taxon>
        <taxon>Streptophyta</taxon>
        <taxon>Embryophyta</taxon>
        <taxon>Tracheophyta</taxon>
        <taxon>Spermatophyta</taxon>
        <taxon>Magnoliopsida</taxon>
        <taxon>eudicotyledons</taxon>
        <taxon>Gunneridae</taxon>
        <taxon>Pentapetalae</taxon>
        <taxon>rosids</taxon>
        <taxon>fabids</taxon>
        <taxon>Rosales</taxon>
        <taxon>Rosaceae</taxon>
        <taxon>Amygdaloideae</taxon>
        <taxon>Maleae</taxon>
        <taxon>Malus</taxon>
    </lineage>
</organism>
<dbReference type="STRING" id="106549.A0A540NDT4"/>
<keyword evidence="2" id="KW-1185">Reference proteome</keyword>
<dbReference type="EMBL" id="VIEB01000060">
    <property type="protein sequence ID" value="TQE09204.1"/>
    <property type="molecule type" value="Genomic_DNA"/>
</dbReference>
<gene>
    <name evidence="1" type="ORF">C1H46_005139</name>
</gene>